<feature type="domain" description="Caspase recruitment" evidence="8">
    <location>
        <begin position="10"/>
        <end position="91"/>
    </location>
</feature>
<dbReference type="Gene3D" id="1.10.533.10">
    <property type="entry name" value="Death Domain, Fas"/>
    <property type="match status" value="1"/>
</dbReference>
<keyword evidence="4" id="KW-0832">Ubl conjugation</keyword>
<evidence type="ECO:0000259" key="8">
    <source>
        <dbReference type="Pfam" id="PF16739"/>
    </source>
</evidence>
<comment type="caution">
    <text evidence="9">The sequence shown here is derived from an EMBL/GenBank/DDBJ whole genome shotgun (WGS) entry which is preliminary data.</text>
</comment>
<dbReference type="InterPro" id="IPR031964">
    <property type="entry name" value="CARD_dom"/>
</dbReference>
<keyword evidence="1" id="KW-1017">Isopeptide bond</keyword>
<keyword evidence="3" id="KW-0399">Innate immunity</keyword>
<feature type="compositionally biased region" description="Polar residues" evidence="6">
    <location>
        <begin position="427"/>
        <end position="437"/>
    </location>
</feature>
<dbReference type="GO" id="GO:0045087">
    <property type="term" value="P:innate immune response"/>
    <property type="evidence" value="ECO:0007669"/>
    <property type="project" value="UniProtKB-KW"/>
</dbReference>
<evidence type="ECO:0000256" key="3">
    <source>
        <dbReference type="ARBA" id="ARBA00022588"/>
    </source>
</evidence>
<keyword evidence="10" id="KW-1185">Reference proteome</keyword>
<feature type="compositionally biased region" description="Low complexity" evidence="6">
    <location>
        <begin position="479"/>
        <end position="489"/>
    </location>
</feature>
<sequence>MGLAEDKVYTHITRNLKKFGTIRVASLADSLTCLVDSDRDELLAREETRGNQAAVFRFYQHLRCRKGWVQDLIQALHHNNAGHLADELQEVYDTWQPRPRPSAPAAASSLPSDAHPTASSVSAQMPSQGPNPAPGAPMGEQPRRDLPAGDHPPVLPSAATPRSMDLEARLPVQESLPKKLPEQESPRPISPESKAHGGVSGGHSGEGNPSHPAGAVPVSAGTPEQGRDWLSRRPVCVDNGFFGNANHLHRGTPGLALGRSAPSRDAGATHSPEQPRNEPEENSDISTESPPRLQGVTRGVGQQPPNSVPKKQPVPSSGHGEPTGSFVDVRSPLLIQEQFDAEKKLQGHQGSGGALMETATPEPRNTFPSRDTSVKSLTQEEKLPLGNTASSTPSVPTKEKVLPALANPVLGTAVVGGSEGMAGRSASRVSSATSIWASHNDEERDEELSKPGILASMPRGSPEVAERCPSSREPSNPRSTISSSLGLSSDPILVSRDSMSSGGAFPRVSSVPADPREKEASGTSRDSCPAPSWDSTSLGTHEVRVDHHPSAQLGAGSDGVSPLGSSVHFDSGSGRDAATSSPQARVPNGDSNGLSLLYILPAVGIISAVAFAVYTRLRK</sequence>
<proteinExistence type="predicted"/>
<keyword evidence="7" id="KW-0812">Transmembrane</keyword>
<evidence type="ECO:0000313" key="10">
    <source>
        <dbReference type="Proteomes" id="UP000534407"/>
    </source>
</evidence>
<accession>A0A7L1PP13</accession>
<dbReference type="EMBL" id="VXBT01006277">
    <property type="protein sequence ID" value="NXO11998.1"/>
    <property type="molecule type" value="Genomic_DNA"/>
</dbReference>
<keyword evidence="5" id="KW-0391">Immunity</keyword>
<organism evidence="9 10">
    <name type="scientific">Oriolus oriolus</name>
    <name type="common">Eurasian golden oriole</name>
    <name type="synonym">Coracias oriolus</name>
    <dbReference type="NCBI Taxonomy" id="181099"/>
    <lineage>
        <taxon>Eukaryota</taxon>
        <taxon>Metazoa</taxon>
        <taxon>Chordata</taxon>
        <taxon>Craniata</taxon>
        <taxon>Vertebrata</taxon>
        <taxon>Euteleostomi</taxon>
        <taxon>Archelosauria</taxon>
        <taxon>Archosauria</taxon>
        <taxon>Dinosauria</taxon>
        <taxon>Saurischia</taxon>
        <taxon>Theropoda</taxon>
        <taxon>Coelurosauria</taxon>
        <taxon>Aves</taxon>
        <taxon>Neognathae</taxon>
        <taxon>Neoaves</taxon>
        <taxon>Telluraves</taxon>
        <taxon>Australaves</taxon>
        <taxon>Passeriformes</taxon>
        <taxon>Corvoidea</taxon>
        <taxon>Corvidae</taxon>
        <taxon>Oriolus</taxon>
    </lineage>
</organism>
<evidence type="ECO:0000256" key="5">
    <source>
        <dbReference type="ARBA" id="ARBA00022859"/>
    </source>
</evidence>
<feature type="compositionally biased region" description="Polar residues" evidence="6">
    <location>
        <begin position="366"/>
        <end position="377"/>
    </location>
</feature>
<evidence type="ECO:0000256" key="7">
    <source>
        <dbReference type="SAM" id="Phobius"/>
    </source>
</evidence>
<evidence type="ECO:0000256" key="2">
    <source>
        <dbReference type="ARBA" id="ARBA00022553"/>
    </source>
</evidence>
<feature type="non-terminal residue" evidence="9">
    <location>
        <position position="1"/>
    </location>
</feature>
<keyword evidence="7" id="KW-1133">Transmembrane helix</keyword>
<protein>
    <submittedName>
        <fullName evidence="9">MAVS protein</fullName>
    </submittedName>
</protein>
<evidence type="ECO:0000256" key="4">
    <source>
        <dbReference type="ARBA" id="ARBA00022843"/>
    </source>
</evidence>
<dbReference type="Pfam" id="PF16739">
    <property type="entry name" value="CARD_2"/>
    <property type="match status" value="1"/>
</dbReference>
<name>A0A7L1PP13_ORIOR</name>
<evidence type="ECO:0000313" key="9">
    <source>
        <dbReference type="EMBL" id="NXO11998.1"/>
    </source>
</evidence>
<evidence type="ECO:0000256" key="1">
    <source>
        <dbReference type="ARBA" id="ARBA00022499"/>
    </source>
</evidence>
<reference evidence="9 10" key="1">
    <citation type="submission" date="2019-09" db="EMBL/GenBank/DDBJ databases">
        <title>Bird 10,000 Genomes (B10K) Project - Family phase.</title>
        <authorList>
            <person name="Zhang G."/>
        </authorList>
    </citation>
    <scope>NUCLEOTIDE SEQUENCE [LARGE SCALE GENOMIC DNA]</scope>
    <source>
        <strain evidence="9">B10K-DU-002-24</strain>
        <tissue evidence="9">Muscle</tissue>
    </source>
</reference>
<keyword evidence="7" id="KW-0472">Membrane</keyword>
<feature type="region of interest" description="Disordered" evidence="6">
    <location>
        <begin position="95"/>
        <end position="396"/>
    </location>
</feature>
<feature type="non-terminal residue" evidence="9">
    <location>
        <position position="619"/>
    </location>
</feature>
<dbReference type="Proteomes" id="UP000534407">
    <property type="component" value="Unassembled WGS sequence"/>
</dbReference>
<keyword evidence="2" id="KW-0597">Phosphoprotein</keyword>
<gene>
    <name evidence="9" type="primary">Mavs</name>
    <name evidence="9" type="ORF">ORIORI_R14351</name>
</gene>
<feature type="compositionally biased region" description="Low complexity" evidence="6">
    <location>
        <begin position="103"/>
        <end position="112"/>
    </location>
</feature>
<dbReference type="InterPro" id="IPR011029">
    <property type="entry name" value="DEATH-like_dom_sf"/>
</dbReference>
<evidence type="ECO:0000256" key="6">
    <source>
        <dbReference type="SAM" id="MobiDB-lite"/>
    </source>
</evidence>
<feature type="compositionally biased region" description="Polar residues" evidence="6">
    <location>
        <begin position="578"/>
        <end position="587"/>
    </location>
</feature>
<dbReference type="GO" id="GO:0005737">
    <property type="term" value="C:cytoplasm"/>
    <property type="evidence" value="ECO:0007669"/>
    <property type="project" value="UniProtKB-ARBA"/>
</dbReference>
<feature type="compositionally biased region" description="Basic and acidic residues" evidence="6">
    <location>
        <begin position="176"/>
        <end position="185"/>
    </location>
</feature>
<feature type="transmembrane region" description="Helical" evidence="7">
    <location>
        <begin position="595"/>
        <end position="614"/>
    </location>
</feature>
<feature type="region of interest" description="Disordered" evidence="6">
    <location>
        <begin position="414"/>
        <end position="587"/>
    </location>
</feature>
<feature type="compositionally biased region" description="Polar residues" evidence="6">
    <location>
        <begin position="117"/>
        <end position="128"/>
    </location>
</feature>
<dbReference type="AlphaFoldDB" id="A0A7L1PP13"/>